<feature type="domain" description="Acylphosphatase-like" evidence="8">
    <location>
        <begin position="9"/>
        <end position="76"/>
    </location>
</feature>
<dbReference type="InterPro" id="IPR001792">
    <property type="entry name" value="Acylphosphatase-like_dom"/>
</dbReference>
<dbReference type="InterPro" id="IPR017968">
    <property type="entry name" value="Acylphosphatase_CS"/>
</dbReference>
<gene>
    <name evidence="9" type="ORF">C7M84_015752</name>
</gene>
<dbReference type="STRING" id="6689.A0A423SPU4"/>
<sequence length="76" mass="8106">MAAASDLLALDFEVFGTVQGVFFRKYTQRKAKELGVRGWCKNTEQGTVIGQLEGTGGAVAAMYDFGASVSVTDELP</sequence>
<proteinExistence type="inferred from homology"/>
<dbReference type="SUPFAM" id="SSF54975">
    <property type="entry name" value="Acylphosphatase/BLUF domain-like"/>
    <property type="match status" value="1"/>
</dbReference>
<keyword evidence="3 5" id="KW-0378">Hydrolase</keyword>
<evidence type="ECO:0000259" key="8">
    <source>
        <dbReference type="PROSITE" id="PS51160"/>
    </source>
</evidence>
<comment type="similarity">
    <text evidence="1 7">Belongs to the acylphosphatase family.</text>
</comment>
<name>A0A423SPU4_PENVA</name>
<evidence type="ECO:0000256" key="4">
    <source>
        <dbReference type="ARBA" id="ARBA00047645"/>
    </source>
</evidence>
<dbReference type="Gene3D" id="3.30.70.100">
    <property type="match status" value="1"/>
</dbReference>
<evidence type="ECO:0000313" key="9">
    <source>
        <dbReference type="EMBL" id="ROT66246.1"/>
    </source>
</evidence>
<protein>
    <recommendedName>
        <fullName evidence="2 5">Acylphosphatase</fullName>
        <ecNumber evidence="2 5">3.6.1.7</ecNumber>
    </recommendedName>
</protein>
<dbReference type="PANTHER" id="PTHR10029:SF3">
    <property type="entry name" value="ACYLPHOSPHATASE-RELATED"/>
    <property type="match status" value="1"/>
</dbReference>
<evidence type="ECO:0000256" key="2">
    <source>
        <dbReference type="ARBA" id="ARBA00012150"/>
    </source>
</evidence>
<organism evidence="9 10">
    <name type="scientific">Penaeus vannamei</name>
    <name type="common">Whiteleg shrimp</name>
    <name type="synonym">Litopenaeus vannamei</name>
    <dbReference type="NCBI Taxonomy" id="6689"/>
    <lineage>
        <taxon>Eukaryota</taxon>
        <taxon>Metazoa</taxon>
        <taxon>Ecdysozoa</taxon>
        <taxon>Arthropoda</taxon>
        <taxon>Crustacea</taxon>
        <taxon>Multicrustacea</taxon>
        <taxon>Malacostraca</taxon>
        <taxon>Eumalacostraca</taxon>
        <taxon>Eucarida</taxon>
        <taxon>Decapoda</taxon>
        <taxon>Dendrobranchiata</taxon>
        <taxon>Penaeoidea</taxon>
        <taxon>Penaeidae</taxon>
        <taxon>Penaeus</taxon>
    </lineage>
</organism>
<evidence type="ECO:0000256" key="5">
    <source>
        <dbReference type="PROSITE-ProRule" id="PRU00520"/>
    </source>
</evidence>
<comment type="catalytic activity">
    <reaction evidence="4 5 6">
        <text>an acyl phosphate + H2O = a carboxylate + phosphate + H(+)</text>
        <dbReference type="Rhea" id="RHEA:14965"/>
        <dbReference type="ChEBI" id="CHEBI:15377"/>
        <dbReference type="ChEBI" id="CHEBI:15378"/>
        <dbReference type="ChEBI" id="CHEBI:29067"/>
        <dbReference type="ChEBI" id="CHEBI:43474"/>
        <dbReference type="ChEBI" id="CHEBI:59918"/>
        <dbReference type="EC" id="3.6.1.7"/>
    </reaction>
</comment>
<keyword evidence="10" id="KW-1185">Reference proteome</keyword>
<evidence type="ECO:0000256" key="3">
    <source>
        <dbReference type="ARBA" id="ARBA00022801"/>
    </source>
</evidence>
<dbReference type="EMBL" id="QCYY01002969">
    <property type="protein sequence ID" value="ROT66246.1"/>
    <property type="molecule type" value="Genomic_DNA"/>
</dbReference>
<dbReference type="PANTHER" id="PTHR10029">
    <property type="entry name" value="ACYLPHOSPHATASE"/>
    <property type="match status" value="1"/>
</dbReference>
<evidence type="ECO:0000256" key="6">
    <source>
        <dbReference type="RuleBase" id="RU000553"/>
    </source>
</evidence>
<dbReference type="EC" id="3.6.1.7" evidence="2 5"/>
<evidence type="ECO:0000256" key="7">
    <source>
        <dbReference type="RuleBase" id="RU004168"/>
    </source>
</evidence>
<dbReference type="OrthoDB" id="7961613at2759"/>
<evidence type="ECO:0000256" key="1">
    <source>
        <dbReference type="ARBA" id="ARBA00005614"/>
    </source>
</evidence>
<dbReference type="InterPro" id="IPR036046">
    <property type="entry name" value="Acylphosphatase-like_dom_sf"/>
</dbReference>
<reference evidence="9 10" key="1">
    <citation type="submission" date="2018-04" db="EMBL/GenBank/DDBJ databases">
        <authorList>
            <person name="Zhang X."/>
            <person name="Yuan J."/>
            <person name="Li F."/>
            <person name="Xiang J."/>
        </authorList>
    </citation>
    <scope>NUCLEOTIDE SEQUENCE [LARGE SCALE GENOMIC DNA]</scope>
    <source>
        <tissue evidence="9">Muscle</tissue>
    </source>
</reference>
<dbReference type="GO" id="GO:0003998">
    <property type="term" value="F:acylphosphatase activity"/>
    <property type="evidence" value="ECO:0007669"/>
    <property type="project" value="UniProtKB-EC"/>
</dbReference>
<dbReference type="PROSITE" id="PS51160">
    <property type="entry name" value="ACYLPHOSPHATASE_3"/>
    <property type="match status" value="1"/>
</dbReference>
<dbReference type="PRINTS" id="PR00112">
    <property type="entry name" value="ACYLPHPHTASE"/>
</dbReference>
<dbReference type="PROSITE" id="PS00150">
    <property type="entry name" value="ACYLPHOSPHATASE_1"/>
    <property type="match status" value="1"/>
</dbReference>
<dbReference type="AlphaFoldDB" id="A0A423SPU4"/>
<feature type="active site" evidence="5">
    <location>
        <position position="24"/>
    </location>
</feature>
<reference evidence="9 10" key="2">
    <citation type="submission" date="2019-01" db="EMBL/GenBank/DDBJ databases">
        <title>The decoding of complex shrimp genome reveals the adaptation for benthos swimmer, frequently molting mechanism and breeding impact on genome.</title>
        <authorList>
            <person name="Sun Y."/>
            <person name="Gao Y."/>
            <person name="Yu Y."/>
        </authorList>
    </citation>
    <scope>NUCLEOTIDE SEQUENCE [LARGE SCALE GENOMIC DNA]</scope>
    <source>
        <tissue evidence="9">Muscle</tissue>
    </source>
</reference>
<dbReference type="InterPro" id="IPR020456">
    <property type="entry name" value="Acylphosphatase"/>
</dbReference>
<dbReference type="Pfam" id="PF00708">
    <property type="entry name" value="Acylphosphatase"/>
    <property type="match status" value="1"/>
</dbReference>
<dbReference type="Proteomes" id="UP000283509">
    <property type="component" value="Unassembled WGS sequence"/>
</dbReference>
<accession>A0A423SPU4</accession>
<dbReference type="PROSITE" id="PS00151">
    <property type="entry name" value="ACYLPHOSPHATASE_2"/>
    <property type="match status" value="1"/>
</dbReference>
<comment type="caution">
    <text evidence="9">The sequence shown here is derived from an EMBL/GenBank/DDBJ whole genome shotgun (WGS) entry which is preliminary data.</text>
</comment>
<evidence type="ECO:0000313" key="10">
    <source>
        <dbReference type="Proteomes" id="UP000283509"/>
    </source>
</evidence>
<feature type="active site" evidence="5">
    <location>
        <position position="42"/>
    </location>
</feature>